<dbReference type="InterPro" id="IPR005204">
    <property type="entry name" value="Hemocyanin_N"/>
</dbReference>
<keyword evidence="2" id="KW-0732">Signal</keyword>
<dbReference type="SUPFAM" id="SSF48056">
    <property type="entry name" value="Di-copper centre-containing domain"/>
    <property type="match status" value="1"/>
</dbReference>
<dbReference type="InterPro" id="IPR014756">
    <property type="entry name" value="Ig_E-set"/>
</dbReference>
<evidence type="ECO:0000259" key="4">
    <source>
        <dbReference type="Pfam" id="PF03722"/>
    </source>
</evidence>
<dbReference type="Pfam" id="PF03722">
    <property type="entry name" value="Hemocyanin_N"/>
    <property type="match status" value="1"/>
</dbReference>
<evidence type="ECO:0000256" key="1">
    <source>
        <dbReference type="ARBA" id="ARBA00022761"/>
    </source>
</evidence>
<proteinExistence type="predicted"/>
<dbReference type="Gene3D" id="2.60.40.1520">
    <property type="entry name" value="Hemocyanin, C-terminal domain"/>
    <property type="match status" value="1"/>
</dbReference>
<dbReference type="InterPro" id="IPR008922">
    <property type="entry name" value="Di-copper_centre_dom_sf"/>
</dbReference>
<name>A0A0A9WSH3_LYGHE</name>
<dbReference type="InterPro" id="IPR013788">
    <property type="entry name" value="Hemocyanin/hexamerin"/>
</dbReference>
<dbReference type="Pfam" id="PF03723">
    <property type="entry name" value="Hemocyanin_C"/>
    <property type="match status" value="1"/>
</dbReference>
<sequence>NMRISWLVAGLCLASAAASVVPIKGERKVADATFLKRQRLVLDLYVGLGHTEFFQNEHANFDILANSEHFTDPTVAKKFMEAFHRGMLPRDDIFTLSCKHVRHQTILLFDVFYFAKDWDTFYKAACFARAHLNPVMFSYAYSLALFHREDCRGFTIPAPYEVFPNYFVPQDTMHKIYDFKMAGHKEGKFEFNNTGYDYLYHDSMFGGPLALDIFNPHNEHKVSYFREDVGLNAFYAYASRYPSWMCPKKYNLKGYFRRGEMFYAFHQQILARYTLERLANALPFVEPFYYDRPIRVGYNPRISHFNGQAFIARPDGYSFDYAMNKQAVNLAQMYEDRLIDAIDYGSIWNQTSDSLISILNEDGIDLMGHFAVGSVGHHDTNGRYFGSFYYSLLDALGYMVKTKNMIDYNGGVTTMSLTALRDPAYYNMLVRLVGVFQKLKANLHPYTKKDLMFPGVSVTNFEVDKLVTYFDMFDFEATNGVAVKDPKEYIDIKYQASQYRLNHKPYNFKITVNSDAAYDGMVRVFIGPKYDPEEHELTLNQRRLAMVELDRFPVKIAAGQNVWERSSKDSNVFMPDAEGFRAIYDRVDHSLKTNEPFYIKERITCGVPERLQLPRGWKSGHPYTFFVVVTPYKHEGAGHEDEMICGTHKLYDHKPYGFPFDRPIWESEFNVPNVFFKDELIYHKDEVEVNRAN</sequence>
<organism evidence="6">
    <name type="scientific">Lygus hesperus</name>
    <name type="common">Western plant bug</name>
    <dbReference type="NCBI Taxonomy" id="30085"/>
    <lineage>
        <taxon>Eukaryota</taxon>
        <taxon>Metazoa</taxon>
        <taxon>Ecdysozoa</taxon>
        <taxon>Arthropoda</taxon>
        <taxon>Hexapoda</taxon>
        <taxon>Insecta</taxon>
        <taxon>Pterygota</taxon>
        <taxon>Neoptera</taxon>
        <taxon>Paraneoptera</taxon>
        <taxon>Hemiptera</taxon>
        <taxon>Heteroptera</taxon>
        <taxon>Panheteroptera</taxon>
        <taxon>Cimicomorpha</taxon>
        <taxon>Miridae</taxon>
        <taxon>Mirini</taxon>
        <taxon>Lygus</taxon>
    </lineage>
</organism>
<evidence type="ECO:0000313" key="6">
    <source>
        <dbReference type="EMBL" id="JAG11407.1"/>
    </source>
</evidence>
<feature type="signal peptide" evidence="2">
    <location>
        <begin position="1"/>
        <end position="18"/>
    </location>
</feature>
<feature type="domain" description="Hemocyanin C-terminal" evidence="5">
    <location>
        <begin position="445"/>
        <end position="683"/>
    </location>
</feature>
<dbReference type="InterPro" id="IPR036697">
    <property type="entry name" value="Hemocyanin_N_sf"/>
</dbReference>
<dbReference type="Gene3D" id="1.10.1280.10">
    <property type="entry name" value="Di-copper center containing domain from catechol oxidase"/>
    <property type="match status" value="1"/>
</dbReference>
<dbReference type="InterPro" id="IPR000896">
    <property type="entry name" value="Hemocyanin/hexamerin_mid_dom"/>
</dbReference>
<dbReference type="PROSITE" id="PS00210">
    <property type="entry name" value="HEMOCYANIN_2"/>
    <property type="match status" value="1"/>
</dbReference>
<dbReference type="GO" id="GO:0045735">
    <property type="term" value="F:nutrient reservoir activity"/>
    <property type="evidence" value="ECO:0007669"/>
    <property type="project" value="UniProtKB-KW"/>
</dbReference>
<dbReference type="Gene3D" id="1.20.1370.10">
    <property type="entry name" value="Hemocyanin, N-terminal domain"/>
    <property type="match status" value="1"/>
</dbReference>
<dbReference type="Pfam" id="PF00372">
    <property type="entry name" value="Hemocyanin_M"/>
    <property type="match status" value="1"/>
</dbReference>
<feature type="chain" id="PRO_5007389500" evidence="2">
    <location>
        <begin position="19"/>
        <end position="693"/>
    </location>
</feature>
<dbReference type="InterPro" id="IPR037020">
    <property type="entry name" value="Hemocyanin_C_sf"/>
</dbReference>
<evidence type="ECO:0000256" key="2">
    <source>
        <dbReference type="SAM" id="SignalP"/>
    </source>
</evidence>
<dbReference type="PANTHER" id="PTHR11511:SF5">
    <property type="entry name" value="FAT-BODY PROTEIN 1-RELATED"/>
    <property type="match status" value="1"/>
</dbReference>
<dbReference type="GO" id="GO:0005615">
    <property type="term" value="C:extracellular space"/>
    <property type="evidence" value="ECO:0007669"/>
    <property type="project" value="UniProtKB-ARBA"/>
</dbReference>
<feature type="domain" description="Hemocyanin N-terminal" evidence="4">
    <location>
        <begin position="34"/>
        <end position="153"/>
    </location>
</feature>
<protein>
    <submittedName>
        <fullName evidence="6">Hexamerin</fullName>
    </submittedName>
</protein>
<dbReference type="PRINTS" id="PR00187">
    <property type="entry name" value="HAEMOCYANIN"/>
</dbReference>
<dbReference type="SUPFAM" id="SSF48050">
    <property type="entry name" value="Hemocyanin, N-terminal domain"/>
    <property type="match status" value="1"/>
</dbReference>
<feature type="non-terminal residue" evidence="6">
    <location>
        <position position="1"/>
    </location>
</feature>
<reference evidence="7" key="3">
    <citation type="journal article" date="2016" name="Gigascience">
        <title>De novo construction of an expanded transcriptome assembly for the western tarnished plant bug, Lygus hesperus.</title>
        <authorList>
            <person name="Tassone E.E."/>
            <person name="Geib S.M."/>
            <person name="Hall B."/>
            <person name="Fabrick J.A."/>
            <person name="Brent C.S."/>
            <person name="Hull J.J."/>
        </authorList>
    </citation>
    <scope>NUCLEOTIDE SEQUENCE</scope>
</reference>
<accession>A0A0A9WSH3</accession>
<evidence type="ECO:0000259" key="3">
    <source>
        <dbReference type="Pfam" id="PF00372"/>
    </source>
</evidence>
<reference evidence="6" key="1">
    <citation type="journal article" date="2014" name="PLoS ONE">
        <title>Transcriptome-Based Identification of ABC Transporters in the Western Tarnished Plant Bug Lygus hesperus.</title>
        <authorList>
            <person name="Hull J.J."/>
            <person name="Chaney K."/>
            <person name="Geib S.M."/>
            <person name="Fabrick J.A."/>
            <person name="Brent C.S."/>
            <person name="Walsh D."/>
            <person name="Lavine L.C."/>
        </authorList>
    </citation>
    <scope>NUCLEOTIDE SEQUENCE</scope>
</reference>
<gene>
    <name evidence="6" type="primary">HEXA_1</name>
    <name evidence="7" type="synonym">HEXA_0</name>
    <name evidence="6" type="ORF">CM83_37221</name>
    <name evidence="7" type="ORF">g.41714</name>
</gene>
<dbReference type="AlphaFoldDB" id="A0A0A9WSH3"/>
<dbReference type="EMBL" id="GBHO01032197">
    <property type="protein sequence ID" value="JAG11407.1"/>
    <property type="molecule type" value="Transcribed_RNA"/>
</dbReference>
<evidence type="ECO:0000313" key="7">
    <source>
        <dbReference type="EMBL" id="JAQ07694.1"/>
    </source>
</evidence>
<dbReference type="EMBL" id="GDHC01010935">
    <property type="protein sequence ID" value="JAQ07694.1"/>
    <property type="molecule type" value="Transcribed_RNA"/>
</dbReference>
<dbReference type="SUPFAM" id="SSF81296">
    <property type="entry name" value="E set domains"/>
    <property type="match status" value="1"/>
</dbReference>
<feature type="domain" description="Hemocyanin middle" evidence="3">
    <location>
        <begin position="158"/>
        <end position="436"/>
    </location>
</feature>
<dbReference type="PANTHER" id="PTHR11511">
    <property type="entry name" value="LARVAL STORAGE PROTEIN/PHENOLOXIDASE"/>
    <property type="match status" value="1"/>
</dbReference>
<evidence type="ECO:0000259" key="5">
    <source>
        <dbReference type="Pfam" id="PF03723"/>
    </source>
</evidence>
<reference evidence="6" key="2">
    <citation type="submission" date="2014-07" db="EMBL/GenBank/DDBJ databases">
        <authorList>
            <person name="Hull J."/>
        </authorList>
    </citation>
    <scope>NUCLEOTIDE SEQUENCE</scope>
</reference>
<keyword evidence="1" id="KW-0758">Storage protein</keyword>
<dbReference type="InterPro" id="IPR005203">
    <property type="entry name" value="Hemocyanin_C"/>
</dbReference>